<sequence length="88" mass="8839">MGTTIRTFTATAMLAAAVILPGPAPASAAADVHRGDCGPYGCPVAVLLRQVAPLRSCLELKGDASIIAAVITAAIINKRRGGPGEDAQ</sequence>
<dbReference type="AlphaFoldDB" id="A0A4Z1CY95"/>
<evidence type="ECO:0000313" key="2">
    <source>
        <dbReference type="EMBL" id="TGN74266.1"/>
    </source>
</evidence>
<dbReference type="GeneID" id="91534483"/>
<keyword evidence="3" id="KW-1185">Reference proteome</keyword>
<feature type="signal peptide" evidence="1">
    <location>
        <begin position="1"/>
        <end position="28"/>
    </location>
</feature>
<proteinExistence type="predicted"/>
<name>A0A4Z1CY95_STRGP</name>
<organism evidence="2 3">
    <name type="scientific">Streptomyces griseoluteus</name>
    <dbReference type="NCBI Taxonomy" id="29306"/>
    <lineage>
        <taxon>Bacteria</taxon>
        <taxon>Bacillati</taxon>
        <taxon>Actinomycetota</taxon>
        <taxon>Actinomycetes</taxon>
        <taxon>Kitasatosporales</taxon>
        <taxon>Streptomycetaceae</taxon>
        <taxon>Streptomyces</taxon>
    </lineage>
</organism>
<gene>
    <name evidence="2" type="ORF">E5082_30890</name>
</gene>
<dbReference type="RefSeq" id="WP_135794524.1">
    <property type="nucleotide sequence ID" value="NZ_BNBQ01000016.1"/>
</dbReference>
<protein>
    <submittedName>
        <fullName evidence="2">Uncharacterized protein</fullName>
    </submittedName>
</protein>
<reference evidence="2 3" key="1">
    <citation type="submission" date="2019-04" db="EMBL/GenBank/DDBJ databases">
        <title>Streptomyces sp. nov. Bv016 isolated from bark of Buahinia variegata.</title>
        <authorList>
            <person name="Kanchanasin P."/>
            <person name="Tanasupawat S."/>
            <person name="Yuki M."/>
            <person name="Kudo T."/>
        </authorList>
    </citation>
    <scope>NUCLEOTIDE SEQUENCE [LARGE SCALE GENOMIC DNA]</scope>
    <source>
        <strain evidence="2 3">JCM 4765</strain>
    </source>
</reference>
<feature type="chain" id="PRO_5039349541" evidence="1">
    <location>
        <begin position="29"/>
        <end position="88"/>
    </location>
</feature>
<evidence type="ECO:0000313" key="3">
    <source>
        <dbReference type="Proteomes" id="UP000298513"/>
    </source>
</evidence>
<dbReference type="EMBL" id="SRRU01000016">
    <property type="protein sequence ID" value="TGN74266.1"/>
    <property type="molecule type" value="Genomic_DNA"/>
</dbReference>
<evidence type="ECO:0000256" key="1">
    <source>
        <dbReference type="SAM" id="SignalP"/>
    </source>
</evidence>
<comment type="caution">
    <text evidence="2">The sequence shown here is derived from an EMBL/GenBank/DDBJ whole genome shotgun (WGS) entry which is preliminary data.</text>
</comment>
<accession>A0A4Z1CY95</accession>
<dbReference type="Proteomes" id="UP000298513">
    <property type="component" value="Unassembled WGS sequence"/>
</dbReference>
<keyword evidence="1" id="KW-0732">Signal</keyword>